<organism evidence="1 2">
    <name type="scientific">Forsythia ovata</name>
    <dbReference type="NCBI Taxonomy" id="205694"/>
    <lineage>
        <taxon>Eukaryota</taxon>
        <taxon>Viridiplantae</taxon>
        <taxon>Streptophyta</taxon>
        <taxon>Embryophyta</taxon>
        <taxon>Tracheophyta</taxon>
        <taxon>Spermatophyta</taxon>
        <taxon>Magnoliopsida</taxon>
        <taxon>eudicotyledons</taxon>
        <taxon>Gunneridae</taxon>
        <taxon>Pentapetalae</taxon>
        <taxon>asterids</taxon>
        <taxon>lamiids</taxon>
        <taxon>Lamiales</taxon>
        <taxon>Oleaceae</taxon>
        <taxon>Forsythieae</taxon>
        <taxon>Forsythia</taxon>
    </lineage>
</organism>
<sequence length="129" mass="13965">MHNYDFTPKCLGELLRDLVEPSKPNNANMQSKLVKSIVPQPAITCNPSADEWSSSVEKYVFWPAKNKLPINHHDIRVVVAAVGGDCGADVGGLGVKEIRTLSLGIGAICGRGRRKSTLDNQEAPTLLLD</sequence>
<reference evidence="2" key="1">
    <citation type="submission" date="2024-07" db="EMBL/GenBank/DDBJ databases">
        <title>Two chromosome-level genome assemblies of Korean endemic species Abeliophyllum distichum and Forsythia ovata (Oleaceae).</title>
        <authorList>
            <person name="Jang H."/>
        </authorList>
    </citation>
    <scope>NUCLEOTIDE SEQUENCE [LARGE SCALE GENOMIC DNA]</scope>
</reference>
<proteinExistence type="predicted"/>
<dbReference type="Proteomes" id="UP001604277">
    <property type="component" value="Unassembled WGS sequence"/>
</dbReference>
<gene>
    <name evidence="1" type="ORF">Fot_22641</name>
</gene>
<evidence type="ECO:0000313" key="1">
    <source>
        <dbReference type="EMBL" id="KAL2530040.1"/>
    </source>
</evidence>
<keyword evidence="2" id="KW-1185">Reference proteome</keyword>
<evidence type="ECO:0000313" key="2">
    <source>
        <dbReference type="Proteomes" id="UP001604277"/>
    </source>
</evidence>
<accession>A0ABD1UYB2</accession>
<dbReference type="AlphaFoldDB" id="A0ABD1UYB2"/>
<comment type="caution">
    <text evidence="1">The sequence shown here is derived from an EMBL/GenBank/DDBJ whole genome shotgun (WGS) entry which is preliminary data.</text>
</comment>
<name>A0ABD1UYB2_9LAMI</name>
<dbReference type="EMBL" id="JBFOLJ010000006">
    <property type="protein sequence ID" value="KAL2530040.1"/>
    <property type="molecule type" value="Genomic_DNA"/>
</dbReference>
<protein>
    <submittedName>
        <fullName evidence="1">Uncharacterized protein</fullName>
    </submittedName>
</protein>